<dbReference type="PANTHER" id="PTHR31899">
    <property type="entry name" value="BETA-CAROTENE 3-HYDROXYLASE 1, CHLOROPLASTIC"/>
    <property type="match status" value="1"/>
</dbReference>
<keyword evidence="3" id="KW-0560">Oxidoreductase</keyword>
<evidence type="ECO:0000256" key="2">
    <source>
        <dbReference type="ARBA" id="ARBA00022746"/>
    </source>
</evidence>
<sequence length="149" mass="17811">MMVLVYILATIVTFLLMEIVTWCTHKYIMHGFLWYLHEDHHQPKYQGVFEKNDAFFVIFAIPSIALFYFGIHPGLNLLFFVALGILFYGIAYFLVHDVLIHQRFKWFKYTKNKYLIGLRKAHKVHHKHLGKEQGECFGMLYVPKKYFSM</sequence>
<evidence type="ECO:0000256" key="1">
    <source>
        <dbReference type="ARBA" id="ARBA00009324"/>
    </source>
</evidence>
<dbReference type="GO" id="GO:0010291">
    <property type="term" value="F:beta-carotene 3-hydroxylase activity"/>
    <property type="evidence" value="ECO:0007669"/>
    <property type="project" value="TreeGrafter"/>
</dbReference>
<keyword evidence="4" id="KW-1133">Transmembrane helix</keyword>
<feature type="transmembrane region" description="Helical" evidence="4">
    <location>
        <begin position="77"/>
        <end position="95"/>
    </location>
</feature>
<evidence type="ECO:0000256" key="4">
    <source>
        <dbReference type="SAM" id="Phobius"/>
    </source>
</evidence>
<dbReference type="KEGG" id="fse:DI487_03395"/>
<reference evidence="5 6" key="1">
    <citation type="submission" date="2018-05" db="EMBL/GenBank/DDBJ databases">
        <title>Flavobacterium sp. MEBiC07310.</title>
        <authorList>
            <person name="Baek K."/>
        </authorList>
    </citation>
    <scope>NUCLEOTIDE SEQUENCE [LARGE SCALE GENOMIC DNA]</scope>
    <source>
        <strain evidence="5 6">MEBiC07310</strain>
    </source>
</reference>
<dbReference type="GO" id="GO:0016119">
    <property type="term" value="P:carotene metabolic process"/>
    <property type="evidence" value="ECO:0007669"/>
    <property type="project" value="TreeGrafter"/>
</dbReference>
<feature type="transmembrane region" description="Helical" evidence="4">
    <location>
        <begin position="54"/>
        <end position="71"/>
    </location>
</feature>
<dbReference type="InterPro" id="IPR045019">
    <property type="entry name" value="BETA-OHASE-like"/>
</dbReference>
<keyword evidence="4" id="KW-0472">Membrane</keyword>
<evidence type="ECO:0000313" key="5">
    <source>
        <dbReference type="EMBL" id="AWM13003.1"/>
    </source>
</evidence>
<evidence type="ECO:0000256" key="3">
    <source>
        <dbReference type="ARBA" id="ARBA00023002"/>
    </source>
</evidence>
<dbReference type="PANTHER" id="PTHR31899:SF9">
    <property type="entry name" value="BETA-CAROTENE 3-HYDROXYLASE 1, CHLOROPLASTIC"/>
    <property type="match status" value="1"/>
</dbReference>
<dbReference type="RefSeq" id="WP_109568411.1">
    <property type="nucleotide sequence ID" value="NZ_CP029463.1"/>
</dbReference>
<dbReference type="EMBL" id="CP029463">
    <property type="protein sequence ID" value="AWM13003.1"/>
    <property type="molecule type" value="Genomic_DNA"/>
</dbReference>
<dbReference type="OrthoDB" id="5243888at2"/>
<feature type="transmembrane region" description="Helical" evidence="4">
    <location>
        <begin position="6"/>
        <end position="24"/>
    </location>
</feature>
<dbReference type="GO" id="GO:0016123">
    <property type="term" value="P:xanthophyll biosynthetic process"/>
    <property type="evidence" value="ECO:0007669"/>
    <property type="project" value="TreeGrafter"/>
</dbReference>
<keyword evidence="6" id="KW-1185">Reference proteome</keyword>
<comment type="similarity">
    <text evidence="1">Belongs to the sterol desaturase family.</text>
</comment>
<evidence type="ECO:0000313" key="6">
    <source>
        <dbReference type="Proteomes" id="UP000245429"/>
    </source>
</evidence>
<protein>
    <submittedName>
        <fullName evidence="5">Carotene hydroxylase</fullName>
    </submittedName>
</protein>
<name>A0A2U8QS68_9FLAO</name>
<dbReference type="AlphaFoldDB" id="A0A2U8QS68"/>
<dbReference type="Proteomes" id="UP000245429">
    <property type="component" value="Chromosome"/>
</dbReference>
<accession>A0A2U8QS68</accession>
<organism evidence="5 6">
    <name type="scientific">Flavobacterium sediminis</name>
    <dbReference type="NCBI Taxonomy" id="2201181"/>
    <lineage>
        <taxon>Bacteria</taxon>
        <taxon>Pseudomonadati</taxon>
        <taxon>Bacteroidota</taxon>
        <taxon>Flavobacteriia</taxon>
        <taxon>Flavobacteriales</taxon>
        <taxon>Flavobacteriaceae</taxon>
        <taxon>Flavobacterium</taxon>
    </lineage>
</organism>
<gene>
    <name evidence="5" type="ORF">DI487_03395</name>
</gene>
<proteinExistence type="inferred from homology"/>
<keyword evidence="2" id="KW-0125">Carotenoid biosynthesis</keyword>
<keyword evidence="4" id="KW-0812">Transmembrane</keyword>